<organism evidence="1">
    <name type="scientific">marine sediment metagenome</name>
    <dbReference type="NCBI Taxonomy" id="412755"/>
    <lineage>
        <taxon>unclassified sequences</taxon>
        <taxon>metagenomes</taxon>
        <taxon>ecological metagenomes</taxon>
    </lineage>
</organism>
<dbReference type="AlphaFoldDB" id="A0A0F9C8K1"/>
<reference evidence="1" key="1">
    <citation type="journal article" date="2015" name="Nature">
        <title>Complex archaea that bridge the gap between prokaryotes and eukaryotes.</title>
        <authorList>
            <person name="Spang A."/>
            <person name="Saw J.H."/>
            <person name="Jorgensen S.L."/>
            <person name="Zaremba-Niedzwiedzka K."/>
            <person name="Martijn J."/>
            <person name="Lind A.E."/>
            <person name="van Eijk R."/>
            <person name="Schleper C."/>
            <person name="Guy L."/>
            <person name="Ettema T.J."/>
        </authorList>
    </citation>
    <scope>NUCLEOTIDE SEQUENCE</scope>
</reference>
<dbReference type="InterPro" id="IPR000415">
    <property type="entry name" value="Nitroreductase-like"/>
</dbReference>
<evidence type="ECO:0008006" key="2">
    <source>
        <dbReference type="Google" id="ProtNLM"/>
    </source>
</evidence>
<protein>
    <recommendedName>
        <fullName evidence="2">Nitroreductase domain-containing protein</fullName>
    </recommendedName>
</protein>
<dbReference type="EMBL" id="LAZR01034367">
    <property type="protein sequence ID" value="KKL45489.1"/>
    <property type="molecule type" value="Genomic_DNA"/>
</dbReference>
<name>A0A0F9C8K1_9ZZZZ</name>
<feature type="non-terminal residue" evidence="1">
    <location>
        <position position="1"/>
    </location>
</feature>
<dbReference type="GO" id="GO:0016491">
    <property type="term" value="F:oxidoreductase activity"/>
    <property type="evidence" value="ECO:0007669"/>
    <property type="project" value="InterPro"/>
</dbReference>
<sequence length="324" mass="36537">SLKVGSLGLGISQRAHPPKKLNKLINKITNQNHVWLYSVAVRSRDRDELVEDSSEPHQIELKEGTYLVDTPDCYKNRGIYEGSYDGVPFDSAIYDRVEKRIPDNTTMHNLSQLLWACQGETDHTTHGNRDVLEKFGYGRVHASGCAGYSVYPIVIVDDLADLPKGGYLYNPVGFSSLNRWIRVKGDLNYDHFLQKFAPNISKTEIEEISKIKLSNYAILLCIDRKKPCGAGFIHKVMNLKYWAEVEAGMALAGLQLQANALGLKWHKVILSNPDDPKLRNLFNLDSAEHSINKMADNLVNLAKNERISLKGNLIPTVLFFLEKK</sequence>
<dbReference type="Gene3D" id="3.40.109.10">
    <property type="entry name" value="NADH Oxidase"/>
    <property type="match status" value="1"/>
</dbReference>
<evidence type="ECO:0000313" key="1">
    <source>
        <dbReference type="EMBL" id="KKL45489.1"/>
    </source>
</evidence>
<gene>
    <name evidence="1" type="ORF">LCGC14_2355180</name>
</gene>
<comment type="caution">
    <text evidence="1">The sequence shown here is derived from an EMBL/GenBank/DDBJ whole genome shotgun (WGS) entry which is preliminary data.</text>
</comment>
<proteinExistence type="predicted"/>
<dbReference type="SUPFAM" id="SSF55469">
    <property type="entry name" value="FMN-dependent nitroreductase-like"/>
    <property type="match status" value="1"/>
</dbReference>
<accession>A0A0F9C8K1</accession>